<dbReference type="Proteomes" id="UP001582793">
    <property type="component" value="Unassembled WGS sequence"/>
</dbReference>
<dbReference type="EMBL" id="JBCGDC010000061">
    <property type="protein sequence ID" value="MFB6395514.1"/>
    <property type="molecule type" value="Genomic_DNA"/>
</dbReference>
<dbReference type="RefSeq" id="WP_375735286.1">
    <property type="nucleotide sequence ID" value="NZ_JBCGDC010000061.1"/>
</dbReference>
<protein>
    <recommendedName>
        <fullName evidence="4">HNH endonuclease</fullName>
    </recommendedName>
</protein>
<dbReference type="InterPro" id="IPR003615">
    <property type="entry name" value="HNH_nuc"/>
</dbReference>
<gene>
    <name evidence="2" type="ORF">AAFH96_20715</name>
</gene>
<dbReference type="CDD" id="cd00085">
    <property type="entry name" value="HNHc"/>
    <property type="match status" value="1"/>
</dbReference>
<evidence type="ECO:0008006" key="4">
    <source>
        <dbReference type="Google" id="ProtNLM"/>
    </source>
</evidence>
<proteinExistence type="predicted"/>
<feature type="region of interest" description="Disordered" evidence="1">
    <location>
        <begin position="149"/>
        <end position="174"/>
    </location>
</feature>
<dbReference type="InterPro" id="IPR009057">
    <property type="entry name" value="Homeodomain-like_sf"/>
</dbReference>
<evidence type="ECO:0000313" key="2">
    <source>
        <dbReference type="EMBL" id="MFB6395514.1"/>
    </source>
</evidence>
<name>A0ABV5CU36_9ACTN</name>
<evidence type="ECO:0000313" key="3">
    <source>
        <dbReference type="Proteomes" id="UP001582793"/>
    </source>
</evidence>
<comment type="caution">
    <text evidence="2">The sequence shown here is derived from an EMBL/GenBank/DDBJ whole genome shotgun (WGS) entry which is preliminary data.</text>
</comment>
<reference evidence="2 3" key="1">
    <citation type="submission" date="2024-04" db="EMBL/GenBank/DDBJ databases">
        <title>Polymorphospora sp. isolated from Baiyangdian Lake in Xiong'an New Area.</title>
        <authorList>
            <person name="Zhang X."/>
            <person name="Liu J."/>
        </authorList>
    </citation>
    <scope>NUCLEOTIDE SEQUENCE [LARGE SCALE GENOMIC DNA]</scope>
    <source>
        <strain evidence="2 3">2-325</strain>
    </source>
</reference>
<sequence>MVKYTKQVLAEAVAASHSMAGVLRHLGLPLNGGSHAHLRRRIDILGIDTSHFLGRAHNRGRRSPRRLRPEEVLVLRATDRRRAHPEVLRRALVESGVPLKCQACGIGSVWNDRPLTLHVDHVNGEFWDCRPDNLRFLCPNCHSQTSTYAGRNRRPSTRSAAFATRDSGPCGDRPDDDAVRDIIDRVDHGDLTVVAAARLIGCHRNHFYRLRRRLAEAGSLVIRRGGPRSRTVAQRDRIIAHALAHPGEGPKAIARRLRVLDPAGAVSHGTVSSILREVGLNTVAARRSRLLASAGVA</sequence>
<accession>A0ABV5CU36</accession>
<organism evidence="2 3">
    <name type="scientific">Polymorphospora lycopeni</name>
    <dbReference type="NCBI Taxonomy" id="3140240"/>
    <lineage>
        <taxon>Bacteria</taxon>
        <taxon>Bacillati</taxon>
        <taxon>Actinomycetota</taxon>
        <taxon>Actinomycetes</taxon>
        <taxon>Micromonosporales</taxon>
        <taxon>Micromonosporaceae</taxon>
        <taxon>Polymorphospora</taxon>
    </lineage>
</organism>
<evidence type="ECO:0000256" key="1">
    <source>
        <dbReference type="SAM" id="MobiDB-lite"/>
    </source>
</evidence>
<dbReference type="SUPFAM" id="SSF46689">
    <property type="entry name" value="Homeodomain-like"/>
    <property type="match status" value="1"/>
</dbReference>
<keyword evidence="3" id="KW-1185">Reference proteome</keyword>